<dbReference type="EMBL" id="AMGY01000003">
    <property type="protein sequence ID" value="EXJ87626.1"/>
    <property type="molecule type" value="Genomic_DNA"/>
</dbReference>
<keyword evidence="3" id="KW-1185">Reference proteome</keyword>
<accession>W9YEC7</accession>
<protein>
    <submittedName>
        <fullName evidence="2">Uncharacterized protein</fullName>
    </submittedName>
</protein>
<evidence type="ECO:0000256" key="1">
    <source>
        <dbReference type="SAM" id="MobiDB-lite"/>
    </source>
</evidence>
<feature type="region of interest" description="Disordered" evidence="1">
    <location>
        <begin position="25"/>
        <end position="51"/>
    </location>
</feature>
<proteinExistence type="predicted"/>
<comment type="caution">
    <text evidence="2">The sequence shown here is derived from an EMBL/GenBank/DDBJ whole genome shotgun (WGS) entry which is preliminary data.</text>
</comment>
<feature type="compositionally biased region" description="Basic and acidic residues" evidence="1">
    <location>
        <begin position="25"/>
        <end position="34"/>
    </location>
</feature>
<name>W9YEC7_9EURO</name>
<dbReference type="HOGENOM" id="CLU_2372574_0_0_1"/>
<dbReference type="OrthoDB" id="10551356at2759"/>
<dbReference type="Proteomes" id="UP000019478">
    <property type="component" value="Unassembled WGS sequence"/>
</dbReference>
<dbReference type="AlphaFoldDB" id="W9YEC7"/>
<reference evidence="2 3" key="1">
    <citation type="submission" date="2013-03" db="EMBL/GenBank/DDBJ databases">
        <title>The Genome Sequence of Capronia epimyces CBS 606.96.</title>
        <authorList>
            <consortium name="The Broad Institute Genomics Platform"/>
            <person name="Cuomo C."/>
            <person name="de Hoog S."/>
            <person name="Gorbushina A."/>
            <person name="Walker B."/>
            <person name="Young S.K."/>
            <person name="Zeng Q."/>
            <person name="Gargeya S."/>
            <person name="Fitzgerald M."/>
            <person name="Haas B."/>
            <person name="Abouelleil A."/>
            <person name="Allen A.W."/>
            <person name="Alvarado L."/>
            <person name="Arachchi H.M."/>
            <person name="Berlin A.M."/>
            <person name="Chapman S.B."/>
            <person name="Gainer-Dewar J."/>
            <person name="Goldberg J."/>
            <person name="Griggs A."/>
            <person name="Gujja S."/>
            <person name="Hansen M."/>
            <person name="Howarth C."/>
            <person name="Imamovic A."/>
            <person name="Ireland A."/>
            <person name="Larimer J."/>
            <person name="McCowan C."/>
            <person name="Murphy C."/>
            <person name="Pearson M."/>
            <person name="Poon T.W."/>
            <person name="Priest M."/>
            <person name="Roberts A."/>
            <person name="Saif S."/>
            <person name="Shea T."/>
            <person name="Sisk P."/>
            <person name="Sykes S."/>
            <person name="Wortman J."/>
            <person name="Nusbaum C."/>
            <person name="Birren B."/>
        </authorList>
    </citation>
    <scope>NUCLEOTIDE SEQUENCE [LARGE SCALE GENOMIC DNA]</scope>
    <source>
        <strain evidence="2 3">CBS 606.96</strain>
    </source>
</reference>
<evidence type="ECO:0000313" key="2">
    <source>
        <dbReference type="EMBL" id="EXJ87626.1"/>
    </source>
</evidence>
<dbReference type="RefSeq" id="XP_007732905.1">
    <property type="nucleotide sequence ID" value="XM_007734715.1"/>
</dbReference>
<evidence type="ECO:0000313" key="3">
    <source>
        <dbReference type="Proteomes" id="UP000019478"/>
    </source>
</evidence>
<gene>
    <name evidence="2" type="ORF">A1O3_04587</name>
</gene>
<dbReference type="GeneID" id="19168705"/>
<organism evidence="2 3">
    <name type="scientific">Capronia epimyces CBS 606.96</name>
    <dbReference type="NCBI Taxonomy" id="1182542"/>
    <lineage>
        <taxon>Eukaryota</taxon>
        <taxon>Fungi</taxon>
        <taxon>Dikarya</taxon>
        <taxon>Ascomycota</taxon>
        <taxon>Pezizomycotina</taxon>
        <taxon>Eurotiomycetes</taxon>
        <taxon>Chaetothyriomycetidae</taxon>
        <taxon>Chaetothyriales</taxon>
        <taxon>Herpotrichiellaceae</taxon>
        <taxon>Capronia</taxon>
    </lineage>
</organism>
<sequence>MLWREERSITDLDLFTLIEPQVIPHEGEARKGAEAKQTNPAMDPIEDEQHHQVSTHSGLFFLLHLLPHIGALDTYMMELSMVCSWTMASASGFWA</sequence>